<accession>A0A9Q1J387</accession>
<comment type="subunit">
    <text evidence="11">Homodimerizes.</text>
</comment>
<keyword evidence="5" id="KW-0256">Endoplasmic reticulum</keyword>
<dbReference type="Pfam" id="PF13000">
    <property type="entry name" value="Acatn"/>
    <property type="match status" value="2"/>
</dbReference>
<evidence type="ECO:0000256" key="4">
    <source>
        <dbReference type="ARBA" id="ARBA00022692"/>
    </source>
</evidence>
<feature type="transmembrane region" description="Helical" evidence="14">
    <location>
        <begin position="108"/>
        <end position="126"/>
    </location>
</feature>
<dbReference type="PANTHER" id="PTHR12778:SF9">
    <property type="entry name" value="ACETYL-COENZYME A TRANSPORTER 1"/>
    <property type="match status" value="1"/>
</dbReference>
<gene>
    <name evidence="15" type="ORF">SKAU_G00080230</name>
</gene>
<dbReference type="Gene3D" id="1.20.1250.20">
    <property type="entry name" value="MFS general substrate transporter like domains"/>
    <property type="match status" value="1"/>
</dbReference>
<keyword evidence="16" id="KW-1185">Reference proteome</keyword>
<comment type="subcellular location">
    <subcellularLocation>
        <location evidence="1">Endoplasmic reticulum membrane</location>
        <topology evidence="1">Multi-pass membrane protein</topology>
    </subcellularLocation>
</comment>
<dbReference type="AlphaFoldDB" id="A0A9Q1J387"/>
<evidence type="ECO:0000256" key="6">
    <source>
        <dbReference type="ARBA" id="ARBA00022989"/>
    </source>
</evidence>
<evidence type="ECO:0000256" key="8">
    <source>
        <dbReference type="ARBA" id="ARBA00023180"/>
    </source>
</evidence>
<dbReference type="InterPro" id="IPR036259">
    <property type="entry name" value="MFS_trans_sf"/>
</dbReference>
<reference evidence="15" key="1">
    <citation type="journal article" date="2023" name="Science">
        <title>Genome structures resolve the early diversification of teleost fishes.</title>
        <authorList>
            <person name="Parey E."/>
            <person name="Louis A."/>
            <person name="Montfort J."/>
            <person name="Bouchez O."/>
            <person name="Roques C."/>
            <person name="Iampietro C."/>
            <person name="Lluch J."/>
            <person name="Castinel A."/>
            <person name="Donnadieu C."/>
            <person name="Desvignes T."/>
            <person name="Floi Bucao C."/>
            <person name="Jouanno E."/>
            <person name="Wen M."/>
            <person name="Mejri S."/>
            <person name="Dirks R."/>
            <person name="Jansen H."/>
            <person name="Henkel C."/>
            <person name="Chen W.J."/>
            <person name="Zahm M."/>
            <person name="Cabau C."/>
            <person name="Klopp C."/>
            <person name="Thompson A.W."/>
            <person name="Robinson-Rechavi M."/>
            <person name="Braasch I."/>
            <person name="Lecointre G."/>
            <person name="Bobe J."/>
            <person name="Postlethwait J.H."/>
            <person name="Berthelot C."/>
            <person name="Roest Crollius H."/>
            <person name="Guiguen Y."/>
        </authorList>
    </citation>
    <scope>NUCLEOTIDE SEQUENCE</scope>
    <source>
        <strain evidence="15">WJC10195</strain>
    </source>
</reference>
<feature type="transmembrane region" description="Helical" evidence="14">
    <location>
        <begin position="258"/>
        <end position="276"/>
    </location>
</feature>
<comment type="similarity">
    <text evidence="10">Belongs to the SLC33A transporter family.</text>
</comment>
<dbReference type="InterPro" id="IPR024371">
    <property type="entry name" value="AcetylCoA_trans_1-like"/>
</dbReference>
<organism evidence="15 16">
    <name type="scientific">Synaphobranchus kaupii</name>
    <name type="common">Kaup's arrowtooth eel</name>
    <dbReference type="NCBI Taxonomy" id="118154"/>
    <lineage>
        <taxon>Eukaryota</taxon>
        <taxon>Metazoa</taxon>
        <taxon>Chordata</taxon>
        <taxon>Craniata</taxon>
        <taxon>Vertebrata</taxon>
        <taxon>Euteleostomi</taxon>
        <taxon>Actinopterygii</taxon>
        <taxon>Neopterygii</taxon>
        <taxon>Teleostei</taxon>
        <taxon>Anguilliformes</taxon>
        <taxon>Synaphobranchidae</taxon>
        <taxon>Synaphobranchus</taxon>
    </lineage>
</organism>
<evidence type="ECO:0000256" key="9">
    <source>
        <dbReference type="ARBA" id="ARBA00051707"/>
    </source>
</evidence>
<keyword evidence="4 14" id="KW-0812">Transmembrane</keyword>
<evidence type="ECO:0000256" key="11">
    <source>
        <dbReference type="ARBA" id="ARBA00063974"/>
    </source>
</evidence>
<feature type="transmembrane region" description="Helical" evidence="14">
    <location>
        <begin position="409"/>
        <end position="436"/>
    </location>
</feature>
<feature type="transmembrane region" description="Helical" evidence="14">
    <location>
        <begin position="171"/>
        <end position="189"/>
    </location>
</feature>
<dbReference type="GO" id="GO:0008521">
    <property type="term" value="F:acetyl-CoA transmembrane transporter activity"/>
    <property type="evidence" value="ECO:0007669"/>
    <property type="project" value="InterPro"/>
</dbReference>
<evidence type="ECO:0000313" key="16">
    <source>
        <dbReference type="Proteomes" id="UP001152622"/>
    </source>
</evidence>
<feature type="transmembrane region" description="Helical" evidence="14">
    <location>
        <begin position="301"/>
        <end position="325"/>
    </location>
</feature>
<evidence type="ECO:0000256" key="12">
    <source>
        <dbReference type="ARBA" id="ARBA00074217"/>
    </source>
</evidence>
<evidence type="ECO:0000256" key="2">
    <source>
        <dbReference type="ARBA" id="ARBA00022448"/>
    </source>
</evidence>
<evidence type="ECO:0000256" key="5">
    <source>
        <dbReference type="ARBA" id="ARBA00022824"/>
    </source>
</evidence>
<evidence type="ECO:0000256" key="14">
    <source>
        <dbReference type="SAM" id="Phobius"/>
    </source>
</evidence>
<keyword evidence="7 14" id="KW-0472">Membrane</keyword>
<evidence type="ECO:0000313" key="15">
    <source>
        <dbReference type="EMBL" id="KAJ8367995.1"/>
    </source>
</evidence>
<feature type="transmembrane region" description="Helical" evidence="14">
    <location>
        <begin position="376"/>
        <end position="397"/>
    </location>
</feature>
<feature type="transmembrane region" description="Helical" evidence="14">
    <location>
        <begin position="345"/>
        <end position="364"/>
    </location>
</feature>
<feature type="transmembrane region" description="Helical" evidence="14">
    <location>
        <begin position="146"/>
        <end position="164"/>
    </location>
</feature>
<protein>
    <recommendedName>
        <fullName evidence="12">Acetyl-coenzyme A transporter 1</fullName>
    </recommendedName>
    <alternativeName>
        <fullName evidence="13">Solute carrier family 33 member 1</fullName>
    </alternativeName>
</protein>
<evidence type="ECO:0000256" key="13">
    <source>
        <dbReference type="ARBA" id="ARBA00075956"/>
    </source>
</evidence>
<proteinExistence type="inferred from homology"/>
<name>A0A9Q1J387_SYNKA</name>
<dbReference type="GO" id="GO:0035348">
    <property type="term" value="P:acetyl-CoA transmembrane transport"/>
    <property type="evidence" value="ECO:0007669"/>
    <property type="project" value="InterPro"/>
</dbReference>
<evidence type="ECO:0000256" key="1">
    <source>
        <dbReference type="ARBA" id="ARBA00004477"/>
    </source>
</evidence>
<evidence type="ECO:0000256" key="3">
    <source>
        <dbReference type="ARBA" id="ARBA00022553"/>
    </source>
</evidence>
<comment type="catalytic activity">
    <reaction evidence="9">
        <text>acetyl-CoA(in) = acetyl-CoA(out)</text>
        <dbReference type="Rhea" id="RHEA:75039"/>
        <dbReference type="ChEBI" id="CHEBI:57288"/>
    </reaction>
    <physiologicalReaction direction="left-to-right" evidence="9">
        <dbReference type="Rhea" id="RHEA:75040"/>
    </physiologicalReaction>
</comment>
<evidence type="ECO:0000256" key="7">
    <source>
        <dbReference type="ARBA" id="ARBA00023136"/>
    </source>
</evidence>
<comment type="caution">
    <text evidence="15">The sequence shown here is derived from an EMBL/GenBank/DDBJ whole genome shotgun (WGS) entry which is preliminary data.</text>
</comment>
<sequence>MPLSTNRIDVERNIMDTHKNRRQRKPIVTWDMKDEGSYSMDLESEEEALMQASDKEDGRPKVRHGIRTELSNVSLLLFLYVLQGIPLGLAGSIPLIMQSKSVSYKDQAYFSFVFWPFSLKLLWAPLVDSLYLQQFGRRKSWLVPTQYLLGLFMLYLSTTVDSLLEGDSHRGPNILTITAFFFMLEFLAATQDIAVDGWALTMLSRENVGYASTCNSVGQTAGYFLGNVLFLALESADFCNKYLRFEPKATGVVTLSDFLFFWGIVFLVSTTLVAILKKENCTQSKKKSGEETQGVMETYRLLFSIIKMPSVFTFCGLLLTAKVGFSAADAVTGLKLVEAGVPKEQLALLAVPMVPLQIVLPLIISKYTAGPRPLNIFYKAFPFRLLIGVGYAVLVWWTPSVRQDGGFPVYYYAVVLLSYAVHQVALYSMFVAIMAFNAKVSDPVIGGTYMTLLNTVSNLGGNWPSTVALWLVDPLTSKECQGAVGQSCGSPEEAGLCSREGGVCVTLLDGYFVESVIQALTVEPLQRSLHRRKG</sequence>
<dbReference type="PANTHER" id="PTHR12778">
    <property type="entry name" value="SOLUTE CARRIER FAMILY 33 ACETYL-COA TRANSPORTER -RELATED"/>
    <property type="match status" value="1"/>
</dbReference>
<dbReference type="SUPFAM" id="SSF103473">
    <property type="entry name" value="MFS general substrate transporter"/>
    <property type="match status" value="1"/>
</dbReference>
<dbReference type="FunFam" id="1.20.1250.20:FF:000287">
    <property type="entry name" value="acetyl-coenzyme A transporter 1 isoform X1"/>
    <property type="match status" value="1"/>
</dbReference>
<dbReference type="OrthoDB" id="6415790at2759"/>
<keyword evidence="8" id="KW-0325">Glycoprotein</keyword>
<feature type="transmembrane region" description="Helical" evidence="14">
    <location>
        <begin position="77"/>
        <end position="96"/>
    </location>
</feature>
<dbReference type="GO" id="GO:0005789">
    <property type="term" value="C:endoplasmic reticulum membrane"/>
    <property type="evidence" value="ECO:0007669"/>
    <property type="project" value="UniProtKB-SubCell"/>
</dbReference>
<dbReference type="InterPro" id="IPR004752">
    <property type="entry name" value="AmpG_permease/AT-1"/>
</dbReference>
<evidence type="ECO:0000256" key="10">
    <source>
        <dbReference type="ARBA" id="ARBA00061205"/>
    </source>
</evidence>
<keyword evidence="6 14" id="KW-1133">Transmembrane helix</keyword>
<dbReference type="EMBL" id="JAINUF010000003">
    <property type="protein sequence ID" value="KAJ8367995.1"/>
    <property type="molecule type" value="Genomic_DNA"/>
</dbReference>
<keyword evidence="2" id="KW-0813">Transport</keyword>
<dbReference type="Proteomes" id="UP001152622">
    <property type="component" value="Chromosome 3"/>
</dbReference>
<keyword evidence="3" id="KW-0597">Phosphoprotein</keyword>